<dbReference type="AlphaFoldDB" id="A0A9N9CP90"/>
<dbReference type="Proteomes" id="UP000789739">
    <property type="component" value="Unassembled WGS sequence"/>
</dbReference>
<name>A0A9N9CP90_9GLOM</name>
<evidence type="ECO:0000313" key="2">
    <source>
        <dbReference type="Proteomes" id="UP000789739"/>
    </source>
</evidence>
<evidence type="ECO:0000313" key="1">
    <source>
        <dbReference type="EMBL" id="CAG8609006.1"/>
    </source>
</evidence>
<reference evidence="1" key="1">
    <citation type="submission" date="2021-06" db="EMBL/GenBank/DDBJ databases">
        <authorList>
            <person name="Kallberg Y."/>
            <person name="Tangrot J."/>
            <person name="Rosling A."/>
        </authorList>
    </citation>
    <scope>NUCLEOTIDE SEQUENCE</scope>
    <source>
        <strain evidence="1">BR232B</strain>
    </source>
</reference>
<protein>
    <submittedName>
        <fullName evidence="1">10194_t:CDS:1</fullName>
    </submittedName>
</protein>
<comment type="caution">
    <text evidence="1">The sequence shown here is derived from an EMBL/GenBank/DDBJ whole genome shotgun (WGS) entry which is preliminary data.</text>
</comment>
<sequence length="242" mass="27632">MPINPSNPSNWETSETLFQMLARSPIAIDILEQVGGHNSSLDSNILIWHSPIKYDPFGWLSLMHYAGSLTYAEEEPGKWLKIPNLVQAKCFAMAVLECYQLQKTEIDAALKEIAITGDISKLLQCYETLMSQHDVVFNKNEEHHHDSIYYTLLRNPLLQGHVEFKVMRLQKASSPESYLHCMMCYKFRLATGMLSKLETRNEKQAGHVSDYLVVIVGSRKVLFSHLGNNGHLEDFYLVGEKK</sequence>
<keyword evidence="2" id="KW-1185">Reference proteome</keyword>
<gene>
    <name evidence="1" type="ORF">PBRASI_LOCUS8062</name>
</gene>
<organism evidence="1 2">
    <name type="scientific">Paraglomus brasilianum</name>
    <dbReference type="NCBI Taxonomy" id="144538"/>
    <lineage>
        <taxon>Eukaryota</taxon>
        <taxon>Fungi</taxon>
        <taxon>Fungi incertae sedis</taxon>
        <taxon>Mucoromycota</taxon>
        <taxon>Glomeromycotina</taxon>
        <taxon>Glomeromycetes</taxon>
        <taxon>Paraglomerales</taxon>
        <taxon>Paraglomeraceae</taxon>
        <taxon>Paraglomus</taxon>
    </lineage>
</organism>
<proteinExistence type="predicted"/>
<dbReference type="OrthoDB" id="5380555at2759"/>
<dbReference type="EMBL" id="CAJVPI010001360">
    <property type="protein sequence ID" value="CAG8609006.1"/>
    <property type="molecule type" value="Genomic_DNA"/>
</dbReference>
<accession>A0A9N9CP90</accession>